<feature type="domain" description="Adaptive response protein AidB N-terminal" evidence="7">
    <location>
        <begin position="14"/>
        <end position="163"/>
    </location>
</feature>
<keyword evidence="9" id="KW-1185">Reference proteome</keyword>
<protein>
    <submittedName>
        <fullName evidence="8">Acyl-CoA dehydrogenase</fullName>
    </submittedName>
</protein>
<dbReference type="Pfam" id="PF02770">
    <property type="entry name" value="Acyl-CoA_dh_M"/>
    <property type="match status" value="1"/>
</dbReference>
<sequence>MHSTLFIQSPPELGNQYGDDPFLRTYLQRRLPAGMLAQIEPSLSELGELAGGELYRLQLQDRLNEPTLTQWDAWGNRIDRIEVSPLWRRAAEIAATQGLIAIPYERRHGRYSRIHQFAAVYLFHPSSDVYTCPLAMTDGAARTLTVSGNQALIDRAVTRLTSRDPAQAWTSGQWMTESTGGSDVGASLTQAVRDESGQWRLYGKKWFTSAITSQMALTLARPEGNGPGGSGLAMFFVETHNDDGALNGIRVERLKDKLGTRKVPTAELTLDGARAELVGDTRHGTRNIEPMLTVTRAWNSVTSVSFMRRALALARAYARQRRAFGAKLDELPLHVDTLAGLEAETRGAFLLAFELVELMGRQEAGEIDDTQKALLRVITPIAKLLTAKQAVSVVSECIEAFGGAGYVEDTGLPLLLRDTQVLPIWEGTTNVLALDTLLRGELGVGLPALRQRLQLAMTAHDRTPNMDGRLAKAGQQALAAVEHVFDWLSHNDDPRRLQAHARRVAMTLGRALELALLVEFGDVAAACRFAAAPVDLLVDINSEDSARLIE</sequence>
<dbReference type="AlphaFoldDB" id="A0A829YJT2"/>
<dbReference type="InterPro" id="IPR009100">
    <property type="entry name" value="AcylCoA_DH/oxidase_NM_dom_sf"/>
</dbReference>
<proteinExistence type="inferred from homology"/>
<evidence type="ECO:0000256" key="3">
    <source>
        <dbReference type="ARBA" id="ARBA00022827"/>
    </source>
</evidence>
<comment type="cofactor">
    <cofactor evidence="4">
        <name>FAD</name>
        <dbReference type="ChEBI" id="CHEBI:57692"/>
    </cofactor>
</comment>
<dbReference type="Proteomes" id="UP000445000">
    <property type="component" value="Unassembled WGS sequence"/>
</dbReference>
<evidence type="ECO:0000259" key="5">
    <source>
        <dbReference type="Pfam" id="PF00441"/>
    </source>
</evidence>
<dbReference type="Pfam" id="PF18158">
    <property type="entry name" value="AidB_N"/>
    <property type="match status" value="1"/>
</dbReference>
<keyword evidence="3 4" id="KW-0274">FAD</keyword>
<dbReference type="RefSeq" id="WP_161814717.1">
    <property type="nucleotide sequence ID" value="NZ_BLJN01000005.1"/>
</dbReference>
<dbReference type="InterPro" id="IPR036250">
    <property type="entry name" value="AcylCo_DH-like_C"/>
</dbReference>
<comment type="caution">
    <text evidence="8">The sequence shown here is derived from an EMBL/GenBank/DDBJ whole genome shotgun (WGS) entry which is preliminary data.</text>
</comment>
<evidence type="ECO:0000259" key="6">
    <source>
        <dbReference type="Pfam" id="PF02770"/>
    </source>
</evidence>
<evidence type="ECO:0000259" key="7">
    <source>
        <dbReference type="Pfam" id="PF18158"/>
    </source>
</evidence>
<dbReference type="InterPro" id="IPR009075">
    <property type="entry name" value="AcylCo_DH/oxidase_C"/>
</dbReference>
<accession>A0A829YJT2</accession>
<dbReference type="Pfam" id="PF00441">
    <property type="entry name" value="Acyl-CoA_dh_1"/>
    <property type="match status" value="1"/>
</dbReference>
<dbReference type="InterPro" id="IPR041504">
    <property type="entry name" value="AidB_N"/>
</dbReference>
<organism evidence="8 9">
    <name type="scientific">Steroidobacter agaridevorans</name>
    <dbReference type="NCBI Taxonomy" id="2695856"/>
    <lineage>
        <taxon>Bacteria</taxon>
        <taxon>Pseudomonadati</taxon>
        <taxon>Pseudomonadota</taxon>
        <taxon>Gammaproteobacteria</taxon>
        <taxon>Steroidobacterales</taxon>
        <taxon>Steroidobacteraceae</taxon>
        <taxon>Steroidobacter</taxon>
    </lineage>
</organism>
<keyword evidence="4" id="KW-0560">Oxidoreductase</keyword>
<dbReference type="PANTHER" id="PTHR42707:SF2">
    <property type="entry name" value="ACD11 DEHYDROGENASE"/>
    <property type="match status" value="1"/>
</dbReference>
<dbReference type="PANTHER" id="PTHR42707">
    <property type="entry name" value="ACYL-COA DEHYDROGENASE"/>
    <property type="match status" value="1"/>
</dbReference>
<evidence type="ECO:0000256" key="1">
    <source>
        <dbReference type="ARBA" id="ARBA00009347"/>
    </source>
</evidence>
<feature type="domain" description="Acyl-CoA oxidase/dehydrogenase middle" evidence="6">
    <location>
        <begin position="173"/>
        <end position="271"/>
    </location>
</feature>
<feature type="domain" description="Acyl-CoA dehydrogenase/oxidase C-terminal" evidence="5">
    <location>
        <begin position="283"/>
        <end position="433"/>
    </location>
</feature>
<dbReference type="SUPFAM" id="SSF56645">
    <property type="entry name" value="Acyl-CoA dehydrogenase NM domain-like"/>
    <property type="match status" value="1"/>
</dbReference>
<evidence type="ECO:0000313" key="8">
    <source>
        <dbReference type="EMBL" id="GFE83111.1"/>
    </source>
</evidence>
<dbReference type="Gene3D" id="1.20.140.10">
    <property type="entry name" value="Butyryl-CoA Dehydrogenase, subunit A, domain 3"/>
    <property type="match status" value="1"/>
</dbReference>
<comment type="similarity">
    <text evidence="1 4">Belongs to the acyl-CoA dehydrogenase family.</text>
</comment>
<dbReference type="InterPro" id="IPR052904">
    <property type="entry name" value="Acyl-CoA_dehydrogenase-like"/>
</dbReference>
<gene>
    <name evidence="8" type="ORF">GCM10011487_51110</name>
</gene>
<reference evidence="9" key="1">
    <citation type="submission" date="2020-01" db="EMBL/GenBank/DDBJ databases">
        <title>'Steroidobacter agaridevorans' sp. nov., agar-degrading bacteria isolated from rhizosphere soils.</title>
        <authorList>
            <person name="Ikenaga M."/>
            <person name="Kataoka M."/>
            <person name="Murouchi A."/>
            <person name="Katsuragi S."/>
            <person name="Sakai M."/>
        </authorList>
    </citation>
    <scope>NUCLEOTIDE SEQUENCE [LARGE SCALE GENOMIC DNA]</scope>
    <source>
        <strain evidence="9">YU21-B</strain>
    </source>
</reference>
<dbReference type="EMBL" id="BLJN01000005">
    <property type="protein sequence ID" value="GFE83111.1"/>
    <property type="molecule type" value="Genomic_DNA"/>
</dbReference>
<dbReference type="Gene3D" id="2.40.110.20">
    <property type="match status" value="1"/>
</dbReference>
<dbReference type="Gene3D" id="6.10.250.600">
    <property type="match status" value="1"/>
</dbReference>
<evidence type="ECO:0000256" key="2">
    <source>
        <dbReference type="ARBA" id="ARBA00022630"/>
    </source>
</evidence>
<name>A0A829YJT2_9GAMM</name>
<evidence type="ECO:0000256" key="4">
    <source>
        <dbReference type="RuleBase" id="RU362125"/>
    </source>
</evidence>
<dbReference type="InterPro" id="IPR006091">
    <property type="entry name" value="Acyl-CoA_Oxase/DH_mid-dom"/>
</dbReference>
<dbReference type="SUPFAM" id="SSF47203">
    <property type="entry name" value="Acyl-CoA dehydrogenase C-terminal domain-like"/>
    <property type="match status" value="1"/>
</dbReference>
<keyword evidence="2 4" id="KW-0285">Flavoprotein</keyword>
<dbReference type="GO" id="GO:0003995">
    <property type="term" value="F:acyl-CoA dehydrogenase activity"/>
    <property type="evidence" value="ECO:0007669"/>
    <property type="project" value="TreeGrafter"/>
</dbReference>
<evidence type="ECO:0000313" key="9">
    <source>
        <dbReference type="Proteomes" id="UP000445000"/>
    </source>
</evidence>